<dbReference type="OrthoDB" id="9815441at2"/>
<keyword evidence="5" id="KW-1185">Reference proteome</keyword>
<accession>A0A327JD84</accession>
<dbReference type="Pfam" id="PF00561">
    <property type="entry name" value="Abhydrolase_1"/>
    <property type="match status" value="1"/>
</dbReference>
<sequence>MLLSLLVVALALAAYSRLRAITIDGIYPPTGTRRAVDGTTVHFVDVPADRPDAPVLVFIHGASGNLHDPMLALRARLQGRYRLIFVDRPGHGWSQRAGRGDAAPAAQAGRIAGLMSDLGIGRAIVIGHSWGGSVAAAFAVHHPEKTAGLVFLSPATHPWEGGVTWYYRLAAMPVIGRIFCEVLVLPVGKLARDRGIRSVFSPAEPPEDYAEDAHIDLSLRPATFRANAEDIADLFGHVTELSPRYREISAPTTIIADDADSIVYTHIHAVGLERDIAGARFIRVKGAGHMPHHTRTDTVVAAIDEVAGRAATPAETVA</sequence>
<proteinExistence type="inferred from homology"/>
<dbReference type="SUPFAM" id="SSF53474">
    <property type="entry name" value="alpha/beta-Hydrolases"/>
    <property type="match status" value="1"/>
</dbReference>
<organism evidence="4 5">
    <name type="scientific">Rhodobium orientis</name>
    <dbReference type="NCBI Taxonomy" id="34017"/>
    <lineage>
        <taxon>Bacteria</taxon>
        <taxon>Pseudomonadati</taxon>
        <taxon>Pseudomonadota</taxon>
        <taxon>Alphaproteobacteria</taxon>
        <taxon>Hyphomicrobiales</taxon>
        <taxon>Rhodobiaceae</taxon>
        <taxon>Rhodobium</taxon>
    </lineage>
</organism>
<dbReference type="EMBL" id="NPEV01000088">
    <property type="protein sequence ID" value="RAI23990.1"/>
    <property type="molecule type" value="Genomic_DNA"/>
</dbReference>
<dbReference type="InterPro" id="IPR050266">
    <property type="entry name" value="AB_hydrolase_sf"/>
</dbReference>
<dbReference type="Gene3D" id="3.40.50.1820">
    <property type="entry name" value="alpha/beta hydrolase"/>
    <property type="match status" value="1"/>
</dbReference>
<evidence type="ECO:0000256" key="2">
    <source>
        <dbReference type="ARBA" id="ARBA00022801"/>
    </source>
</evidence>
<dbReference type="GO" id="GO:0008233">
    <property type="term" value="F:peptidase activity"/>
    <property type="evidence" value="ECO:0007669"/>
    <property type="project" value="InterPro"/>
</dbReference>
<dbReference type="PRINTS" id="PR00793">
    <property type="entry name" value="PROAMNOPTASE"/>
</dbReference>
<feature type="domain" description="AB hydrolase-1" evidence="3">
    <location>
        <begin position="54"/>
        <end position="294"/>
    </location>
</feature>
<dbReference type="PRINTS" id="PR00111">
    <property type="entry name" value="ABHYDROLASE"/>
</dbReference>
<dbReference type="InterPro" id="IPR002410">
    <property type="entry name" value="Peptidase_S33"/>
</dbReference>
<comment type="similarity">
    <text evidence="1">Belongs to the peptidase S33 family.</text>
</comment>
<dbReference type="PANTHER" id="PTHR43798">
    <property type="entry name" value="MONOACYLGLYCEROL LIPASE"/>
    <property type="match status" value="1"/>
</dbReference>
<keyword evidence="2 4" id="KW-0378">Hydrolase</keyword>
<dbReference type="Proteomes" id="UP000249299">
    <property type="component" value="Unassembled WGS sequence"/>
</dbReference>
<evidence type="ECO:0000313" key="4">
    <source>
        <dbReference type="EMBL" id="RAI23990.1"/>
    </source>
</evidence>
<protein>
    <submittedName>
        <fullName evidence="4">Alpha/beta hydrolase</fullName>
    </submittedName>
</protein>
<reference evidence="4 5" key="1">
    <citation type="submission" date="2017-07" db="EMBL/GenBank/DDBJ databases">
        <title>Draft Genome Sequences of Select Purple Nonsulfur Bacteria.</title>
        <authorList>
            <person name="Lasarre B."/>
            <person name="Mckinlay J.B."/>
        </authorList>
    </citation>
    <scope>NUCLEOTIDE SEQUENCE [LARGE SCALE GENOMIC DNA]</scope>
    <source>
        <strain evidence="4 5">DSM 11290</strain>
    </source>
</reference>
<dbReference type="InterPro" id="IPR029058">
    <property type="entry name" value="AB_hydrolase_fold"/>
</dbReference>
<evidence type="ECO:0000313" key="5">
    <source>
        <dbReference type="Proteomes" id="UP000249299"/>
    </source>
</evidence>
<evidence type="ECO:0000259" key="3">
    <source>
        <dbReference type="Pfam" id="PF00561"/>
    </source>
</evidence>
<evidence type="ECO:0000256" key="1">
    <source>
        <dbReference type="ARBA" id="ARBA00010088"/>
    </source>
</evidence>
<dbReference type="GO" id="GO:0006508">
    <property type="term" value="P:proteolysis"/>
    <property type="evidence" value="ECO:0007669"/>
    <property type="project" value="InterPro"/>
</dbReference>
<name>A0A327JD84_9HYPH</name>
<gene>
    <name evidence="4" type="ORF">CH339_22825</name>
</gene>
<dbReference type="AlphaFoldDB" id="A0A327JD84"/>
<comment type="caution">
    <text evidence="4">The sequence shown here is derived from an EMBL/GenBank/DDBJ whole genome shotgun (WGS) entry which is preliminary data.</text>
</comment>
<dbReference type="InterPro" id="IPR000073">
    <property type="entry name" value="AB_hydrolase_1"/>
</dbReference>